<sequence>MRVCLKNGTGTDSAPVAKMGGDTDLAPHRHLQVPDQIDGDAQERDVGNQTASRLFGCPDLGAWRAGKDRDEEEGGIGYRVHVDQALSKPVADVTLDGAEDSQDEEQDGAFGEEER</sequence>
<feature type="region of interest" description="Disordered" evidence="1">
    <location>
        <begin position="1"/>
        <end position="75"/>
    </location>
</feature>
<dbReference type="AlphaFoldDB" id="A0A8H6CKV5"/>
<proteinExistence type="predicted"/>
<name>A0A8H6CKV5_9LECA</name>
<keyword evidence="3" id="KW-1185">Reference proteome</keyword>
<dbReference type="GeneID" id="59337890"/>
<feature type="region of interest" description="Disordered" evidence="1">
    <location>
        <begin position="90"/>
        <end position="115"/>
    </location>
</feature>
<dbReference type="EMBL" id="JACCJB010000007">
    <property type="protein sequence ID" value="KAF6225495.1"/>
    <property type="molecule type" value="Genomic_DNA"/>
</dbReference>
<feature type="compositionally biased region" description="Acidic residues" evidence="1">
    <location>
        <begin position="97"/>
        <end position="115"/>
    </location>
</feature>
<evidence type="ECO:0000313" key="3">
    <source>
        <dbReference type="Proteomes" id="UP000593566"/>
    </source>
</evidence>
<organism evidence="2 3">
    <name type="scientific">Letharia lupina</name>
    <dbReference type="NCBI Taxonomy" id="560253"/>
    <lineage>
        <taxon>Eukaryota</taxon>
        <taxon>Fungi</taxon>
        <taxon>Dikarya</taxon>
        <taxon>Ascomycota</taxon>
        <taxon>Pezizomycotina</taxon>
        <taxon>Lecanoromycetes</taxon>
        <taxon>OSLEUM clade</taxon>
        <taxon>Lecanoromycetidae</taxon>
        <taxon>Lecanorales</taxon>
        <taxon>Lecanorineae</taxon>
        <taxon>Parmeliaceae</taxon>
        <taxon>Letharia</taxon>
    </lineage>
</organism>
<comment type="caution">
    <text evidence="2">The sequence shown here is derived from an EMBL/GenBank/DDBJ whole genome shotgun (WGS) entry which is preliminary data.</text>
</comment>
<reference evidence="2 3" key="1">
    <citation type="journal article" date="2020" name="Genomics">
        <title>Complete, high-quality genomes from long-read metagenomic sequencing of two wolf lichen thalli reveals enigmatic genome architecture.</title>
        <authorList>
            <person name="McKenzie S.K."/>
            <person name="Walston R.F."/>
            <person name="Allen J.L."/>
        </authorList>
    </citation>
    <scope>NUCLEOTIDE SEQUENCE [LARGE SCALE GENOMIC DNA]</scope>
    <source>
        <strain evidence="2">WasteWater1</strain>
    </source>
</reference>
<dbReference type="RefSeq" id="XP_037154204.1">
    <property type="nucleotide sequence ID" value="XM_037300356.1"/>
</dbReference>
<gene>
    <name evidence="2" type="ORF">HO133_009495</name>
</gene>
<accession>A0A8H6CKV5</accession>
<dbReference type="Proteomes" id="UP000593566">
    <property type="component" value="Unassembled WGS sequence"/>
</dbReference>
<evidence type="ECO:0000313" key="2">
    <source>
        <dbReference type="EMBL" id="KAF6225495.1"/>
    </source>
</evidence>
<evidence type="ECO:0000256" key="1">
    <source>
        <dbReference type="SAM" id="MobiDB-lite"/>
    </source>
</evidence>
<protein>
    <submittedName>
        <fullName evidence="2">Uncharacterized protein</fullName>
    </submittedName>
</protein>